<evidence type="ECO:0000313" key="3">
    <source>
        <dbReference type="Proteomes" id="UP001280121"/>
    </source>
</evidence>
<dbReference type="EMBL" id="JANJYI010000002">
    <property type="protein sequence ID" value="KAK2658516.1"/>
    <property type="molecule type" value="Genomic_DNA"/>
</dbReference>
<proteinExistence type="predicted"/>
<protein>
    <submittedName>
        <fullName evidence="2">Uncharacterized protein</fullName>
    </submittedName>
</protein>
<feature type="transmembrane region" description="Helical" evidence="1">
    <location>
        <begin position="12"/>
        <end position="35"/>
    </location>
</feature>
<gene>
    <name evidence="2" type="ORF">Ddye_005049</name>
</gene>
<evidence type="ECO:0000256" key="1">
    <source>
        <dbReference type="SAM" id="Phobius"/>
    </source>
</evidence>
<keyword evidence="1" id="KW-0812">Transmembrane</keyword>
<dbReference type="AlphaFoldDB" id="A0AAD9XFD8"/>
<dbReference type="Proteomes" id="UP001280121">
    <property type="component" value="Unassembled WGS sequence"/>
</dbReference>
<comment type="caution">
    <text evidence="2">The sequence shown here is derived from an EMBL/GenBank/DDBJ whole genome shotgun (WGS) entry which is preliminary data.</text>
</comment>
<accession>A0AAD9XFD8</accession>
<reference evidence="2" key="1">
    <citation type="journal article" date="2023" name="Plant J.">
        <title>Genome sequences and population genomics provide insights into the demographic history, inbreeding, and mutation load of two 'living fossil' tree species of Dipteronia.</title>
        <authorList>
            <person name="Feng Y."/>
            <person name="Comes H.P."/>
            <person name="Chen J."/>
            <person name="Zhu S."/>
            <person name="Lu R."/>
            <person name="Zhang X."/>
            <person name="Li P."/>
            <person name="Qiu J."/>
            <person name="Olsen K.M."/>
            <person name="Qiu Y."/>
        </authorList>
    </citation>
    <scope>NUCLEOTIDE SEQUENCE</scope>
    <source>
        <strain evidence="2">KIB01</strain>
    </source>
</reference>
<sequence>MVSFPFLSLLQFLPISSIVYVVELFSGFGAVFVGVSSDQANSVRLRLLWLSEAAKKLKRQAAVNLHTDMENDSRELLF</sequence>
<name>A0AAD9XFD8_9ROSI</name>
<keyword evidence="3" id="KW-1185">Reference proteome</keyword>
<organism evidence="2 3">
    <name type="scientific">Dipteronia dyeriana</name>
    <dbReference type="NCBI Taxonomy" id="168575"/>
    <lineage>
        <taxon>Eukaryota</taxon>
        <taxon>Viridiplantae</taxon>
        <taxon>Streptophyta</taxon>
        <taxon>Embryophyta</taxon>
        <taxon>Tracheophyta</taxon>
        <taxon>Spermatophyta</taxon>
        <taxon>Magnoliopsida</taxon>
        <taxon>eudicotyledons</taxon>
        <taxon>Gunneridae</taxon>
        <taxon>Pentapetalae</taxon>
        <taxon>rosids</taxon>
        <taxon>malvids</taxon>
        <taxon>Sapindales</taxon>
        <taxon>Sapindaceae</taxon>
        <taxon>Hippocastanoideae</taxon>
        <taxon>Acereae</taxon>
        <taxon>Dipteronia</taxon>
    </lineage>
</organism>
<keyword evidence="1" id="KW-1133">Transmembrane helix</keyword>
<evidence type="ECO:0000313" key="2">
    <source>
        <dbReference type="EMBL" id="KAK2658516.1"/>
    </source>
</evidence>
<keyword evidence="1" id="KW-0472">Membrane</keyword>